<dbReference type="AlphaFoldDB" id="A0A438IGI3"/>
<organism evidence="1 2">
    <name type="scientific">Vitis vinifera</name>
    <name type="common">Grape</name>
    <dbReference type="NCBI Taxonomy" id="29760"/>
    <lineage>
        <taxon>Eukaryota</taxon>
        <taxon>Viridiplantae</taxon>
        <taxon>Streptophyta</taxon>
        <taxon>Embryophyta</taxon>
        <taxon>Tracheophyta</taxon>
        <taxon>Spermatophyta</taxon>
        <taxon>Magnoliopsida</taxon>
        <taxon>eudicotyledons</taxon>
        <taxon>Gunneridae</taxon>
        <taxon>Pentapetalae</taxon>
        <taxon>rosids</taxon>
        <taxon>Vitales</taxon>
        <taxon>Vitaceae</taxon>
        <taxon>Viteae</taxon>
        <taxon>Vitis</taxon>
    </lineage>
</organism>
<protein>
    <submittedName>
        <fullName evidence="1">Uncharacterized protein</fullName>
    </submittedName>
</protein>
<reference evidence="1 2" key="1">
    <citation type="journal article" date="2018" name="PLoS Genet.">
        <title>Population sequencing reveals clonal diversity and ancestral inbreeding in the grapevine cultivar Chardonnay.</title>
        <authorList>
            <person name="Roach M.J."/>
            <person name="Johnson D.L."/>
            <person name="Bohlmann J."/>
            <person name="van Vuuren H.J."/>
            <person name="Jones S.J."/>
            <person name="Pretorius I.S."/>
            <person name="Schmidt S.A."/>
            <person name="Borneman A.R."/>
        </authorList>
    </citation>
    <scope>NUCLEOTIDE SEQUENCE [LARGE SCALE GENOMIC DNA]</scope>
    <source>
        <strain evidence="2">cv. Chardonnay</strain>
        <tissue evidence="1">Leaf</tissue>
    </source>
</reference>
<gene>
    <name evidence="1" type="ORF">CK203_025840</name>
</gene>
<dbReference type="Proteomes" id="UP000288805">
    <property type="component" value="Unassembled WGS sequence"/>
</dbReference>
<comment type="caution">
    <text evidence="1">The sequence shown here is derived from an EMBL/GenBank/DDBJ whole genome shotgun (WGS) entry which is preliminary data.</text>
</comment>
<proteinExistence type="predicted"/>
<sequence>MDWHQLLKGSELRRWISGYFQWLPSNKEDHHPGVGMVLSKQLVEEDRVGLEDPFNEEEPPAALLDLDREKAWDQIDFHRSGTFERSLNATFLALVPKKGGVEDIKDCRHIRWMLEEAEVGPTFALYIPPADGDAELLFIEGGEREVPLCFKIVSRLKLIALAGRVEHMESLALGFRCKVGTIHTMDLGFKGERNSSWKSVIEREYEELEEDSYVREARKPYKVDFLTAIGKGVGRFSNLE</sequence>
<dbReference type="EMBL" id="QGNW01000111">
    <property type="protein sequence ID" value="RVW95840.1"/>
    <property type="molecule type" value="Genomic_DNA"/>
</dbReference>
<evidence type="ECO:0000313" key="2">
    <source>
        <dbReference type="Proteomes" id="UP000288805"/>
    </source>
</evidence>
<name>A0A438IGI3_VITVI</name>
<evidence type="ECO:0000313" key="1">
    <source>
        <dbReference type="EMBL" id="RVW95840.1"/>
    </source>
</evidence>
<accession>A0A438IGI3</accession>